<evidence type="ECO:0000313" key="1">
    <source>
        <dbReference type="EMBL" id="KAI5390043.1"/>
    </source>
</evidence>
<protein>
    <submittedName>
        <fullName evidence="1">Uncharacterized protein</fullName>
    </submittedName>
</protein>
<reference evidence="1 2" key="1">
    <citation type="journal article" date="2022" name="Nat. Genet.">
        <title>Improved pea reference genome and pan-genome highlight genomic features and evolutionary characteristics.</title>
        <authorList>
            <person name="Yang T."/>
            <person name="Liu R."/>
            <person name="Luo Y."/>
            <person name="Hu S."/>
            <person name="Wang D."/>
            <person name="Wang C."/>
            <person name="Pandey M.K."/>
            <person name="Ge S."/>
            <person name="Xu Q."/>
            <person name="Li N."/>
            <person name="Li G."/>
            <person name="Huang Y."/>
            <person name="Saxena R.K."/>
            <person name="Ji Y."/>
            <person name="Li M."/>
            <person name="Yan X."/>
            <person name="He Y."/>
            <person name="Liu Y."/>
            <person name="Wang X."/>
            <person name="Xiang C."/>
            <person name="Varshney R.K."/>
            <person name="Ding H."/>
            <person name="Gao S."/>
            <person name="Zong X."/>
        </authorList>
    </citation>
    <scope>NUCLEOTIDE SEQUENCE [LARGE SCALE GENOMIC DNA]</scope>
    <source>
        <strain evidence="1 2">cv. Zhongwan 6</strain>
    </source>
</reference>
<evidence type="ECO:0000313" key="2">
    <source>
        <dbReference type="Proteomes" id="UP001058974"/>
    </source>
</evidence>
<dbReference type="Proteomes" id="UP001058974">
    <property type="component" value="Chromosome 7"/>
</dbReference>
<gene>
    <name evidence="1" type="ORF">KIW84_075392</name>
</gene>
<accession>A0A9D4VTK4</accession>
<dbReference type="AlphaFoldDB" id="A0A9D4VTK4"/>
<comment type="caution">
    <text evidence="1">The sequence shown here is derived from an EMBL/GenBank/DDBJ whole genome shotgun (WGS) entry which is preliminary data.</text>
</comment>
<proteinExistence type="predicted"/>
<organism evidence="1 2">
    <name type="scientific">Pisum sativum</name>
    <name type="common">Garden pea</name>
    <name type="synonym">Lathyrus oleraceus</name>
    <dbReference type="NCBI Taxonomy" id="3888"/>
    <lineage>
        <taxon>Eukaryota</taxon>
        <taxon>Viridiplantae</taxon>
        <taxon>Streptophyta</taxon>
        <taxon>Embryophyta</taxon>
        <taxon>Tracheophyta</taxon>
        <taxon>Spermatophyta</taxon>
        <taxon>Magnoliopsida</taxon>
        <taxon>eudicotyledons</taxon>
        <taxon>Gunneridae</taxon>
        <taxon>Pentapetalae</taxon>
        <taxon>rosids</taxon>
        <taxon>fabids</taxon>
        <taxon>Fabales</taxon>
        <taxon>Fabaceae</taxon>
        <taxon>Papilionoideae</taxon>
        <taxon>50 kb inversion clade</taxon>
        <taxon>NPAAA clade</taxon>
        <taxon>Hologalegina</taxon>
        <taxon>IRL clade</taxon>
        <taxon>Fabeae</taxon>
        <taxon>Lathyrus</taxon>
    </lineage>
</organism>
<name>A0A9D4VTK4_PEA</name>
<dbReference type="Gramene" id="Psat07G0539200-T1">
    <property type="protein sequence ID" value="KAI5390043.1"/>
    <property type="gene ID" value="KIW84_075392"/>
</dbReference>
<sequence length="305" mass="34820">MRYSGVLVKAFDGSRKTIIGEEDLQVKIGPSDFHITFQLRRRLEHCSKPFIFEEKKIGASMSSLKDAQKAIEVGNIDQWGRMIEIAENKNKVELGFQSGPLNVKIEDVQPSFHSGGFIHGNDQHSAPIIKDSGIEDEACANFVTHGQICNNWVSVHVPTVIHRSKLVLKPIEYNDRTPSPNVDFPVFEAEEETDNEEVSDDISCFLEHEERAIPPFEEQIELVNLGSKDHVKEVKIGSQLCPKAKKGLIDLLREYSDVFAWSYQDMPWLDFEIVENRFQLNQECSPIKQKFLRTHPDMAVKIKEE</sequence>
<keyword evidence="2" id="KW-1185">Reference proteome</keyword>
<dbReference type="EMBL" id="JAMSHJ010000007">
    <property type="protein sequence ID" value="KAI5390043.1"/>
    <property type="molecule type" value="Genomic_DNA"/>
</dbReference>